<dbReference type="GO" id="GO:0016020">
    <property type="term" value="C:membrane"/>
    <property type="evidence" value="ECO:0007669"/>
    <property type="project" value="UniProtKB-SubCell"/>
</dbReference>
<feature type="transmembrane region" description="Helical" evidence="5">
    <location>
        <begin position="43"/>
        <end position="64"/>
    </location>
</feature>
<keyword evidence="4 5" id="KW-0472">Membrane</keyword>
<accession>A0A0G0LMA9</accession>
<name>A0A0G0LMA9_9BACT</name>
<feature type="transmembrane region" description="Helical" evidence="5">
    <location>
        <begin position="131"/>
        <end position="151"/>
    </location>
</feature>
<feature type="transmembrane region" description="Helical" evidence="5">
    <location>
        <begin position="12"/>
        <end position="31"/>
    </location>
</feature>
<dbReference type="AlphaFoldDB" id="A0A0G0LMA9"/>
<feature type="transmembrane region" description="Helical" evidence="5">
    <location>
        <begin position="192"/>
        <end position="209"/>
    </location>
</feature>
<sequence length="411" mass="48021">MLTKVFQKTEKIIACLLVFLIPTQLALHFWPSYAFVFGIRVDYLAPAVYLTDVLVFCLIIFWYVNDRKIFLLFLKNKRTVILLFFIFIFVNTFFSTNLWISLWKWMKVLEMVLFALYLYHRKSTIGVKKLYSTLFISTATFSLIGVFQFFLGRTTGLFYFLGERSFDLTTPGIALVEIFGRDYIRAYSTFPHPNSLAGFLGVIILLSIYEKPMLGKKWFLAISIFLLCFLLTYSLSAFVSLVLAILILKIVSQKKMERKIVLFVCTLSLTLSLLLPILTRSFYTHFNFLGKKYTERIDLAYISGNMISSRFLQGVGLNTYIVNVPKFEGIFTYSWILQPVHNIFLLVFSETGFLGLVLYFLFFLKLLRTKHFLIFLFILTTGLFDHYWITLQQNILLYTFVVGLSLKRFKL</sequence>
<dbReference type="Pfam" id="PF04932">
    <property type="entry name" value="Wzy_C"/>
    <property type="match status" value="1"/>
</dbReference>
<comment type="subcellular location">
    <subcellularLocation>
        <location evidence="1">Membrane</location>
        <topology evidence="1">Multi-pass membrane protein</topology>
    </subcellularLocation>
</comment>
<dbReference type="STRING" id="1618572.UT17_C0003G0190"/>
<dbReference type="EMBL" id="LBVU01000003">
    <property type="protein sequence ID" value="KKQ92167.1"/>
    <property type="molecule type" value="Genomic_DNA"/>
</dbReference>
<keyword evidence="3 5" id="KW-1133">Transmembrane helix</keyword>
<reference evidence="7 8" key="1">
    <citation type="journal article" date="2015" name="Nature">
        <title>rRNA introns, odd ribosomes, and small enigmatic genomes across a large radiation of phyla.</title>
        <authorList>
            <person name="Brown C.T."/>
            <person name="Hug L.A."/>
            <person name="Thomas B.C."/>
            <person name="Sharon I."/>
            <person name="Castelle C.J."/>
            <person name="Singh A."/>
            <person name="Wilkins M.J."/>
            <person name="Williams K.H."/>
            <person name="Banfield J.F."/>
        </authorList>
    </citation>
    <scope>NUCLEOTIDE SEQUENCE [LARGE SCALE GENOMIC DNA]</scope>
</reference>
<feature type="transmembrane region" description="Helical" evidence="5">
    <location>
        <begin position="76"/>
        <end position="94"/>
    </location>
</feature>
<dbReference type="InterPro" id="IPR007016">
    <property type="entry name" value="O-antigen_ligase-rel_domated"/>
</dbReference>
<keyword evidence="2 5" id="KW-0812">Transmembrane</keyword>
<dbReference type="PANTHER" id="PTHR37422">
    <property type="entry name" value="TEICHURONIC ACID BIOSYNTHESIS PROTEIN TUAE"/>
    <property type="match status" value="1"/>
</dbReference>
<dbReference type="InterPro" id="IPR051533">
    <property type="entry name" value="WaaL-like"/>
</dbReference>
<proteinExistence type="predicted"/>
<protein>
    <recommendedName>
        <fullName evidence="6">O-antigen ligase-related domain-containing protein</fullName>
    </recommendedName>
</protein>
<dbReference type="PANTHER" id="PTHR37422:SF13">
    <property type="entry name" value="LIPOPOLYSACCHARIDE BIOSYNTHESIS PROTEIN PA4999-RELATED"/>
    <property type="match status" value="1"/>
</dbReference>
<feature type="transmembrane region" description="Helical" evidence="5">
    <location>
        <begin position="371"/>
        <end position="389"/>
    </location>
</feature>
<comment type="caution">
    <text evidence="7">The sequence shown here is derived from an EMBL/GenBank/DDBJ whole genome shotgun (WGS) entry which is preliminary data.</text>
</comment>
<evidence type="ECO:0000256" key="4">
    <source>
        <dbReference type="ARBA" id="ARBA00023136"/>
    </source>
</evidence>
<feature type="transmembrane region" description="Helical" evidence="5">
    <location>
        <begin position="221"/>
        <end position="248"/>
    </location>
</feature>
<dbReference type="Proteomes" id="UP000034774">
    <property type="component" value="Unassembled WGS sequence"/>
</dbReference>
<evidence type="ECO:0000259" key="6">
    <source>
        <dbReference type="Pfam" id="PF04932"/>
    </source>
</evidence>
<feature type="transmembrane region" description="Helical" evidence="5">
    <location>
        <begin position="260"/>
        <end position="279"/>
    </location>
</feature>
<organism evidence="7 8">
    <name type="scientific">Candidatus Woesebacteria bacterium GW2011_GWB1_39_10</name>
    <dbReference type="NCBI Taxonomy" id="1618572"/>
    <lineage>
        <taxon>Bacteria</taxon>
        <taxon>Candidatus Woeseibacteriota</taxon>
    </lineage>
</organism>
<evidence type="ECO:0000256" key="2">
    <source>
        <dbReference type="ARBA" id="ARBA00022692"/>
    </source>
</evidence>
<feature type="domain" description="O-antigen ligase-related" evidence="6">
    <location>
        <begin position="221"/>
        <end position="360"/>
    </location>
</feature>
<feature type="transmembrane region" description="Helical" evidence="5">
    <location>
        <begin position="343"/>
        <end position="364"/>
    </location>
</feature>
<evidence type="ECO:0000256" key="1">
    <source>
        <dbReference type="ARBA" id="ARBA00004141"/>
    </source>
</evidence>
<evidence type="ECO:0000313" key="7">
    <source>
        <dbReference type="EMBL" id="KKQ92167.1"/>
    </source>
</evidence>
<evidence type="ECO:0000313" key="8">
    <source>
        <dbReference type="Proteomes" id="UP000034774"/>
    </source>
</evidence>
<gene>
    <name evidence="7" type="ORF">UT17_C0003G0190</name>
</gene>
<evidence type="ECO:0000256" key="5">
    <source>
        <dbReference type="SAM" id="Phobius"/>
    </source>
</evidence>
<evidence type="ECO:0000256" key="3">
    <source>
        <dbReference type="ARBA" id="ARBA00022989"/>
    </source>
</evidence>